<dbReference type="GO" id="GO:0008721">
    <property type="term" value="F:D-serine ammonia-lyase activity"/>
    <property type="evidence" value="ECO:0007669"/>
    <property type="project" value="TreeGrafter"/>
</dbReference>
<dbReference type="PANTHER" id="PTHR28004">
    <property type="entry name" value="ZGC:162816-RELATED"/>
    <property type="match status" value="1"/>
</dbReference>
<dbReference type="GO" id="GO:0036088">
    <property type="term" value="P:D-serine catabolic process"/>
    <property type="evidence" value="ECO:0007669"/>
    <property type="project" value="TreeGrafter"/>
</dbReference>
<dbReference type="PANTHER" id="PTHR28004:SF2">
    <property type="entry name" value="D-SERINE DEHYDRATASE"/>
    <property type="match status" value="1"/>
</dbReference>
<dbReference type="Pfam" id="PF01168">
    <property type="entry name" value="Ala_racemase_N"/>
    <property type="match status" value="1"/>
</dbReference>
<dbReference type="InterPro" id="IPR029066">
    <property type="entry name" value="PLP-binding_barrel"/>
</dbReference>
<proteinExistence type="predicted"/>
<comment type="caution">
    <text evidence="2">The sequence shown here is derived from an EMBL/GenBank/DDBJ whole genome shotgun (WGS) entry which is preliminary data.</text>
</comment>
<dbReference type="InterPro" id="IPR051466">
    <property type="entry name" value="D-amino_acid_metab_enzyme"/>
</dbReference>
<dbReference type="SUPFAM" id="SSF51419">
    <property type="entry name" value="PLP-binding barrel"/>
    <property type="match status" value="1"/>
</dbReference>
<dbReference type="EMBL" id="BARW01002456">
    <property type="protein sequence ID" value="GAI71437.1"/>
    <property type="molecule type" value="Genomic_DNA"/>
</dbReference>
<reference evidence="2" key="1">
    <citation type="journal article" date="2014" name="Front. Microbiol.">
        <title>High frequency of phylogenetically diverse reductive dehalogenase-homologous genes in deep subseafloor sedimentary metagenomes.</title>
        <authorList>
            <person name="Kawai M."/>
            <person name="Futagami T."/>
            <person name="Toyoda A."/>
            <person name="Takaki Y."/>
            <person name="Nishi S."/>
            <person name="Hori S."/>
            <person name="Arai W."/>
            <person name="Tsubouchi T."/>
            <person name="Morono Y."/>
            <person name="Uchiyama I."/>
            <person name="Ito T."/>
            <person name="Fujiyama A."/>
            <person name="Inagaki F."/>
            <person name="Takami H."/>
        </authorList>
    </citation>
    <scope>NUCLEOTIDE SEQUENCE</scope>
    <source>
        <strain evidence="2">Expedition CK06-06</strain>
    </source>
</reference>
<accession>X1QSA1</accession>
<dbReference type="AlphaFoldDB" id="X1QSA1"/>
<name>X1QSA1_9ZZZZ</name>
<dbReference type="InterPro" id="IPR001608">
    <property type="entry name" value="Ala_racemase_N"/>
</dbReference>
<evidence type="ECO:0000313" key="2">
    <source>
        <dbReference type="EMBL" id="GAI71437.1"/>
    </source>
</evidence>
<sequence length="90" mass="9896">MDRSVIGAEKHTISTPALLIDLEKMEYNIAKMADFFRGKKANLRPHIKSHKTPIIAHKQIEAGAIGITCQKLAEAEVMAESGIKDILIAN</sequence>
<feature type="non-terminal residue" evidence="2">
    <location>
        <position position="90"/>
    </location>
</feature>
<protein>
    <recommendedName>
        <fullName evidence="1">Alanine racemase N-terminal domain-containing protein</fullName>
    </recommendedName>
</protein>
<evidence type="ECO:0000259" key="1">
    <source>
        <dbReference type="Pfam" id="PF01168"/>
    </source>
</evidence>
<feature type="domain" description="Alanine racemase N-terminal" evidence="1">
    <location>
        <begin position="20"/>
        <end position="85"/>
    </location>
</feature>
<gene>
    <name evidence="2" type="ORF">S12H4_06832</name>
</gene>
<organism evidence="2">
    <name type="scientific">marine sediment metagenome</name>
    <dbReference type="NCBI Taxonomy" id="412755"/>
    <lineage>
        <taxon>unclassified sequences</taxon>
        <taxon>metagenomes</taxon>
        <taxon>ecological metagenomes</taxon>
    </lineage>
</organism>
<dbReference type="Gene3D" id="3.20.20.10">
    <property type="entry name" value="Alanine racemase"/>
    <property type="match status" value="1"/>
</dbReference>